<evidence type="ECO:0000313" key="2">
    <source>
        <dbReference type="WBParaSite" id="RSKR_0000556000.1"/>
    </source>
</evidence>
<name>A0AC35TXU9_9BILA</name>
<sequence length="358" mass="39967">MLTDYPSTSSIADDLNCSICLSILDSPKTIQCGHSYCDGCLNSLYDQSIPVYGRQDDVSIVCPICRKVTKSLPFLTGVNKQLEEICNYTKNLCLPSRAGDTPILDPLVLQKCSTCDKRICIEKMYLCDTCNNNNQPTQNIFYCGVCGWKNHKDHVFVNINEHKTGVTIASLKKQLVGKYFQQGSDPIQSEICNDNLGKIEKIISQITAITKNVITIEGIILQTVDVPVDVVNSLHVNVQTIKNQLLEIKSTLSNILTLSEDQYKIDAKLKNLSQIVESIFSLSGILSNNDILPTQNQKNEVNRKRKYIELSTKDDEPTPGPSTSTLTSTFTPTSYLADYYNEVVHTMNLLNCDIYPDD</sequence>
<dbReference type="Proteomes" id="UP000095286">
    <property type="component" value="Unplaced"/>
</dbReference>
<reference evidence="2" key="1">
    <citation type="submission" date="2016-11" db="UniProtKB">
        <authorList>
            <consortium name="WormBaseParasite"/>
        </authorList>
    </citation>
    <scope>IDENTIFICATION</scope>
    <source>
        <strain evidence="2">KR3021</strain>
    </source>
</reference>
<organism evidence="1 2">
    <name type="scientific">Rhabditophanes sp. KR3021</name>
    <dbReference type="NCBI Taxonomy" id="114890"/>
    <lineage>
        <taxon>Eukaryota</taxon>
        <taxon>Metazoa</taxon>
        <taxon>Ecdysozoa</taxon>
        <taxon>Nematoda</taxon>
        <taxon>Chromadorea</taxon>
        <taxon>Rhabditida</taxon>
        <taxon>Tylenchina</taxon>
        <taxon>Panagrolaimomorpha</taxon>
        <taxon>Strongyloidoidea</taxon>
        <taxon>Alloionematidae</taxon>
        <taxon>Rhabditophanes</taxon>
    </lineage>
</organism>
<dbReference type="WBParaSite" id="RSKR_0000556000.1">
    <property type="protein sequence ID" value="RSKR_0000556000.1"/>
    <property type="gene ID" value="RSKR_0000556000"/>
</dbReference>
<accession>A0AC35TXU9</accession>
<proteinExistence type="predicted"/>
<evidence type="ECO:0000313" key="1">
    <source>
        <dbReference type="Proteomes" id="UP000095286"/>
    </source>
</evidence>
<protein>
    <submittedName>
        <fullName evidence="2">RING-type domain-containing protein</fullName>
    </submittedName>
</protein>